<dbReference type="EC" id="2.7.1.180" evidence="2"/>
<evidence type="ECO:0000256" key="10">
    <source>
        <dbReference type="ARBA" id="ARBA00048540"/>
    </source>
</evidence>
<dbReference type="EMBL" id="JBHUEA010000004">
    <property type="protein sequence ID" value="MFD1720712.1"/>
    <property type="molecule type" value="Genomic_DNA"/>
</dbReference>
<evidence type="ECO:0000313" key="12">
    <source>
        <dbReference type="Proteomes" id="UP001597347"/>
    </source>
</evidence>
<evidence type="ECO:0000256" key="2">
    <source>
        <dbReference type="ARBA" id="ARBA00011955"/>
    </source>
</evidence>
<comment type="catalytic activity">
    <reaction evidence="10">
        <text>L-threonyl-[protein] + FAD = FMN-L-threonyl-[protein] + AMP + H(+)</text>
        <dbReference type="Rhea" id="RHEA:36847"/>
        <dbReference type="Rhea" id="RHEA-COMP:11060"/>
        <dbReference type="Rhea" id="RHEA-COMP:11061"/>
        <dbReference type="ChEBI" id="CHEBI:15378"/>
        <dbReference type="ChEBI" id="CHEBI:30013"/>
        <dbReference type="ChEBI" id="CHEBI:57692"/>
        <dbReference type="ChEBI" id="CHEBI:74257"/>
        <dbReference type="ChEBI" id="CHEBI:456215"/>
        <dbReference type="EC" id="2.7.1.180"/>
    </reaction>
</comment>
<name>A0ABW4LCE0_9MICO</name>
<comment type="cofactor">
    <cofactor evidence="1">
        <name>Mg(2+)</name>
        <dbReference type="ChEBI" id="CHEBI:18420"/>
    </cofactor>
</comment>
<dbReference type="GO" id="GO:0016740">
    <property type="term" value="F:transferase activity"/>
    <property type="evidence" value="ECO:0007669"/>
    <property type="project" value="UniProtKB-KW"/>
</dbReference>
<dbReference type="Gene3D" id="3.10.520.10">
    <property type="entry name" value="ApbE-like domains"/>
    <property type="match status" value="2"/>
</dbReference>
<evidence type="ECO:0000256" key="7">
    <source>
        <dbReference type="ARBA" id="ARBA00022827"/>
    </source>
</evidence>
<evidence type="ECO:0000256" key="3">
    <source>
        <dbReference type="ARBA" id="ARBA00016337"/>
    </source>
</evidence>
<keyword evidence="6" id="KW-0479">Metal-binding</keyword>
<proteinExistence type="predicted"/>
<evidence type="ECO:0000256" key="1">
    <source>
        <dbReference type="ARBA" id="ARBA00001946"/>
    </source>
</evidence>
<evidence type="ECO:0000256" key="8">
    <source>
        <dbReference type="ARBA" id="ARBA00022842"/>
    </source>
</evidence>
<evidence type="ECO:0000313" key="11">
    <source>
        <dbReference type="EMBL" id="MFD1720712.1"/>
    </source>
</evidence>
<evidence type="ECO:0000256" key="9">
    <source>
        <dbReference type="ARBA" id="ARBA00031306"/>
    </source>
</evidence>
<dbReference type="Pfam" id="PF02424">
    <property type="entry name" value="ApbE"/>
    <property type="match status" value="2"/>
</dbReference>
<evidence type="ECO:0000256" key="6">
    <source>
        <dbReference type="ARBA" id="ARBA00022723"/>
    </source>
</evidence>
<dbReference type="RefSeq" id="WP_377932298.1">
    <property type="nucleotide sequence ID" value="NZ_JBHUEA010000004.1"/>
</dbReference>
<keyword evidence="12" id="KW-1185">Reference proteome</keyword>
<protein>
    <recommendedName>
        <fullName evidence="3">FAD:protein FMN transferase</fullName>
        <ecNumber evidence="2">2.7.1.180</ecNumber>
    </recommendedName>
    <alternativeName>
        <fullName evidence="9">Flavin transferase</fullName>
    </alternativeName>
</protein>
<dbReference type="PANTHER" id="PTHR30040">
    <property type="entry name" value="THIAMINE BIOSYNTHESIS LIPOPROTEIN APBE"/>
    <property type="match status" value="1"/>
</dbReference>
<comment type="caution">
    <text evidence="11">The sequence shown here is derived from an EMBL/GenBank/DDBJ whole genome shotgun (WGS) entry which is preliminary data.</text>
</comment>
<organism evidence="11 12">
    <name type="scientific">Amnibacterium endophyticum</name>
    <dbReference type="NCBI Taxonomy" id="2109337"/>
    <lineage>
        <taxon>Bacteria</taxon>
        <taxon>Bacillati</taxon>
        <taxon>Actinomycetota</taxon>
        <taxon>Actinomycetes</taxon>
        <taxon>Micrococcales</taxon>
        <taxon>Microbacteriaceae</taxon>
        <taxon>Amnibacterium</taxon>
    </lineage>
</organism>
<reference evidence="12" key="1">
    <citation type="journal article" date="2019" name="Int. J. Syst. Evol. Microbiol.">
        <title>The Global Catalogue of Microorganisms (GCM) 10K type strain sequencing project: providing services to taxonomists for standard genome sequencing and annotation.</title>
        <authorList>
            <consortium name="The Broad Institute Genomics Platform"/>
            <consortium name="The Broad Institute Genome Sequencing Center for Infectious Disease"/>
            <person name="Wu L."/>
            <person name="Ma J."/>
        </authorList>
    </citation>
    <scope>NUCLEOTIDE SEQUENCE [LARGE SCALE GENOMIC DNA]</scope>
    <source>
        <strain evidence="12">CGMCC 1.12471</strain>
    </source>
</reference>
<dbReference type="SUPFAM" id="SSF143631">
    <property type="entry name" value="ApbE-like"/>
    <property type="match status" value="1"/>
</dbReference>
<accession>A0ABW4LCE0</accession>
<evidence type="ECO:0000256" key="5">
    <source>
        <dbReference type="ARBA" id="ARBA00022679"/>
    </source>
</evidence>
<dbReference type="Proteomes" id="UP001597347">
    <property type="component" value="Unassembled WGS sequence"/>
</dbReference>
<keyword evidence="8" id="KW-0460">Magnesium</keyword>
<sequence length="265" mass="27658">MPAPTAARLVHVETVMGTTVSFDLRGAGDHRAALDESVAWFHEVDRRFSPYRPGSEVSRFHATAPEERSAELAAVVAACTEVESASAGAFRADRATGYDPSGYVKGWSVDRAAAILKAHGCDDWSVNAGGDVRTARPRDRAPWRVGVRHPVVTALLAAVVPAWDLAVATSGAYERGDHVVDPRTGRAAAGAVAVTVCGPELGRADALATAAFVLGEEGPAWVAGIPVYECWAVLPGGRVRSTAGFPRFVRGVPVTARAGEPGPAA</sequence>
<keyword evidence="5 11" id="KW-0808">Transferase</keyword>
<gene>
    <name evidence="11" type="ORF">ACFSBI_04060</name>
</gene>
<evidence type="ECO:0000256" key="4">
    <source>
        <dbReference type="ARBA" id="ARBA00022630"/>
    </source>
</evidence>
<dbReference type="InterPro" id="IPR003374">
    <property type="entry name" value="ApbE-like_sf"/>
</dbReference>
<dbReference type="PANTHER" id="PTHR30040:SF2">
    <property type="entry name" value="FAD:PROTEIN FMN TRANSFERASE"/>
    <property type="match status" value="1"/>
</dbReference>
<keyword evidence="4" id="KW-0285">Flavoprotein</keyword>
<dbReference type="InterPro" id="IPR024932">
    <property type="entry name" value="ApbE"/>
</dbReference>
<keyword evidence="7" id="KW-0274">FAD</keyword>